<dbReference type="Gene3D" id="3.10.20.310">
    <property type="entry name" value="membrane protein fhac"/>
    <property type="match status" value="3"/>
</dbReference>
<dbReference type="InterPro" id="IPR010827">
    <property type="entry name" value="BamA/TamA_POTRA"/>
</dbReference>
<feature type="domain" description="TamA POTRA" evidence="12">
    <location>
        <begin position="15"/>
        <end position="92"/>
    </location>
</feature>
<evidence type="ECO:0000259" key="10">
    <source>
        <dbReference type="Pfam" id="PF01103"/>
    </source>
</evidence>
<evidence type="ECO:0000259" key="11">
    <source>
        <dbReference type="Pfam" id="PF07244"/>
    </source>
</evidence>
<feature type="domain" description="Bacterial surface antigen (D15)" evidence="10">
    <location>
        <begin position="302"/>
        <end position="553"/>
    </location>
</feature>
<dbReference type="AlphaFoldDB" id="A0A953J3N6"/>
<comment type="caution">
    <text evidence="13">The sequence shown here is derived from an EMBL/GenBank/DDBJ whole genome shotgun (WGS) entry which is preliminary data.</text>
</comment>
<dbReference type="Pfam" id="PF07244">
    <property type="entry name" value="POTRA"/>
    <property type="match status" value="1"/>
</dbReference>
<dbReference type="PANTHER" id="PTHR12815:SF47">
    <property type="entry name" value="TRANSLOCATION AND ASSEMBLY MODULE SUBUNIT TAMA"/>
    <property type="match status" value="1"/>
</dbReference>
<evidence type="ECO:0000256" key="3">
    <source>
        <dbReference type="ARBA" id="ARBA00015419"/>
    </source>
</evidence>
<evidence type="ECO:0000259" key="12">
    <source>
        <dbReference type="Pfam" id="PF17243"/>
    </source>
</evidence>
<proteinExistence type="inferred from homology"/>
<comment type="subunit">
    <text evidence="9">Interacts with TamB to form the translocation and assembly module (TAM).</text>
</comment>
<dbReference type="InterPro" id="IPR000184">
    <property type="entry name" value="Bac_surfAg_D15"/>
</dbReference>
<dbReference type="EMBL" id="JAIOIV010000016">
    <property type="protein sequence ID" value="MBZ0154973.1"/>
    <property type="molecule type" value="Genomic_DNA"/>
</dbReference>
<dbReference type="InterPro" id="IPR035243">
    <property type="entry name" value="TamA_POTRA_Dom_1"/>
</dbReference>
<dbReference type="GO" id="GO:0009306">
    <property type="term" value="P:protein secretion"/>
    <property type="evidence" value="ECO:0007669"/>
    <property type="project" value="TreeGrafter"/>
</dbReference>
<feature type="domain" description="POTRA" evidence="11">
    <location>
        <begin position="182"/>
        <end position="246"/>
    </location>
</feature>
<evidence type="ECO:0000256" key="6">
    <source>
        <dbReference type="ARBA" id="ARBA00023136"/>
    </source>
</evidence>
<dbReference type="Pfam" id="PF01103">
    <property type="entry name" value="Omp85"/>
    <property type="match status" value="1"/>
</dbReference>
<protein>
    <recommendedName>
        <fullName evidence="3">Translocation and assembly module subunit TamA</fullName>
    </recommendedName>
    <alternativeName>
        <fullName evidence="8">Autotransporter assembly factor TamA</fullName>
    </alternativeName>
</protein>
<accession>A0A953J3N6</accession>
<evidence type="ECO:0000256" key="4">
    <source>
        <dbReference type="ARBA" id="ARBA00022692"/>
    </source>
</evidence>
<evidence type="ECO:0000256" key="8">
    <source>
        <dbReference type="ARBA" id="ARBA00033063"/>
    </source>
</evidence>
<keyword evidence="6" id="KW-0472">Membrane</keyword>
<evidence type="ECO:0000313" key="13">
    <source>
        <dbReference type="EMBL" id="MBZ0154973.1"/>
    </source>
</evidence>
<comment type="similarity">
    <text evidence="2">Belongs to the TamA family.</text>
</comment>
<sequence>MGMPGLAQAAPAVRISVEGVEGELRENILEYLSIEQRKREEDLSEEDVRRLYEKAPEEIRRALQPFGLYKPDVTSELSRKEDEWSARFMVDPGPAVRIREIDLAISGPGSGDARLVRLREDFPVKEGQVLHHERYERAKRMLQETAAEGGYLDAYFLEHKVVVHLEEYYASVEIHLDTGPLYYFGEITFHQEALRPEFLTRFIPFQQGDPYRISALLDLQSVLYESDYFSQVEVRPRRDLEEDLIIPVEVLLEPRKRQRYIFGIGYGTDTGVRGVLGWENRRVNRRGHKFTAELNLSEIRGSLTSRYTIPMKHPVTDHFDISAGFSHDDTQTSRSSTRLLGISYTQVRGKWQETFYLNFQQEKFTIGDESGDSTLLLPGTNWVRVRADNRINTTNGSRLLLDLRGAHTALVSDTSFIQARVHAKVIRSLGTVGRVILRGDVGTTRVKDLSRLPASQRFFAGGDQSVRGYAYNSLGPENAEGKVIGGKHLLVGSVEYEQHIMKKWSAAVFYDTGNALNRFSGALQQGAGFGIRWRSPVGPVRVDMAWALSKPDTPWRIHIAIGPDL</sequence>
<dbReference type="InterPro" id="IPR039910">
    <property type="entry name" value="D15-like"/>
</dbReference>
<gene>
    <name evidence="13" type="ORF">K8I29_02010</name>
</gene>
<evidence type="ECO:0000256" key="9">
    <source>
        <dbReference type="ARBA" id="ARBA00093548"/>
    </source>
</evidence>
<keyword evidence="7" id="KW-0998">Cell outer membrane</keyword>
<reference evidence="13" key="1">
    <citation type="journal article" date="2021" name="bioRxiv">
        <title>Unraveling nitrogen, sulfur and carbon metabolic pathways and microbial community transcriptional responses to substrate deprivation and toxicity stresses in a bioreactor mimicking anoxic brackish coastal sediment conditions.</title>
        <authorList>
            <person name="Martins P.D."/>
            <person name="Echeveste M.J."/>
            <person name="Arshad A."/>
            <person name="Kurth J."/>
            <person name="Ouboter H."/>
            <person name="Jetten M.S.M."/>
            <person name="Welte C.U."/>
        </authorList>
    </citation>
    <scope>NUCLEOTIDE SEQUENCE</scope>
    <source>
        <strain evidence="13">MAG_39</strain>
    </source>
</reference>
<dbReference type="GO" id="GO:0009279">
    <property type="term" value="C:cell outer membrane"/>
    <property type="evidence" value="ECO:0007669"/>
    <property type="project" value="UniProtKB-SubCell"/>
</dbReference>
<organism evidence="13 14">
    <name type="scientific">Candidatus Nitrobium versatile</name>
    <dbReference type="NCBI Taxonomy" id="2884831"/>
    <lineage>
        <taxon>Bacteria</taxon>
        <taxon>Pseudomonadati</taxon>
        <taxon>Nitrospirota</taxon>
        <taxon>Nitrospiria</taxon>
        <taxon>Nitrospirales</taxon>
        <taxon>Nitrospiraceae</taxon>
        <taxon>Candidatus Nitrobium</taxon>
    </lineage>
</organism>
<name>A0A953J3N6_9BACT</name>
<keyword evidence="4" id="KW-0812">Transmembrane</keyword>
<dbReference type="PANTHER" id="PTHR12815">
    <property type="entry name" value="SORTING AND ASSEMBLY MACHINERY SAMM50 PROTEIN FAMILY MEMBER"/>
    <property type="match status" value="1"/>
</dbReference>
<evidence type="ECO:0000256" key="7">
    <source>
        <dbReference type="ARBA" id="ARBA00023237"/>
    </source>
</evidence>
<reference evidence="13" key="2">
    <citation type="submission" date="2021-08" db="EMBL/GenBank/DDBJ databases">
        <authorList>
            <person name="Dalcin Martins P."/>
        </authorList>
    </citation>
    <scope>NUCLEOTIDE SEQUENCE</scope>
    <source>
        <strain evidence="13">MAG_39</strain>
    </source>
</reference>
<keyword evidence="5" id="KW-0732">Signal</keyword>
<dbReference type="Proteomes" id="UP000705867">
    <property type="component" value="Unassembled WGS sequence"/>
</dbReference>
<dbReference type="GO" id="GO:0097347">
    <property type="term" value="C:TAM protein secretion complex"/>
    <property type="evidence" value="ECO:0007669"/>
    <property type="project" value="TreeGrafter"/>
</dbReference>
<evidence type="ECO:0000256" key="2">
    <source>
        <dbReference type="ARBA" id="ARBA00010248"/>
    </source>
</evidence>
<comment type="subcellular location">
    <subcellularLocation>
        <location evidence="1">Cell outer membrane</location>
    </subcellularLocation>
</comment>
<evidence type="ECO:0000256" key="5">
    <source>
        <dbReference type="ARBA" id="ARBA00022729"/>
    </source>
</evidence>
<evidence type="ECO:0000256" key="1">
    <source>
        <dbReference type="ARBA" id="ARBA00004442"/>
    </source>
</evidence>
<evidence type="ECO:0000313" key="14">
    <source>
        <dbReference type="Proteomes" id="UP000705867"/>
    </source>
</evidence>
<dbReference type="Gene3D" id="2.40.160.50">
    <property type="entry name" value="membrane protein fhac: a member of the omp85/tpsb transporter family"/>
    <property type="match status" value="1"/>
</dbReference>
<dbReference type="Pfam" id="PF17243">
    <property type="entry name" value="POTRA_TamA_1"/>
    <property type="match status" value="1"/>
</dbReference>